<proteinExistence type="predicted"/>
<protein>
    <submittedName>
        <fullName evidence="2">Uncharacterized protein</fullName>
    </submittedName>
</protein>
<keyword evidence="1" id="KW-0472">Membrane</keyword>
<keyword evidence="1" id="KW-1133">Transmembrane helix</keyword>
<feature type="transmembrane region" description="Helical" evidence="1">
    <location>
        <begin position="15"/>
        <end position="35"/>
    </location>
</feature>
<dbReference type="Proteomes" id="UP000003704">
    <property type="component" value="Unassembled WGS sequence"/>
</dbReference>
<dbReference type="EMBL" id="AKGD01000001">
    <property type="protein sequence ID" value="EIT71270.1"/>
    <property type="molecule type" value="Genomic_DNA"/>
</dbReference>
<evidence type="ECO:0000313" key="3">
    <source>
        <dbReference type="Proteomes" id="UP000003704"/>
    </source>
</evidence>
<evidence type="ECO:0000256" key="1">
    <source>
        <dbReference type="SAM" id="Phobius"/>
    </source>
</evidence>
<keyword evidence="1" id="KW-0812">Transmembrane</keyword>
<sequence length="39" mass="4395">MSAMEADRKRARRNVILALVHVALVIVVLAGFVYAQTRR</sequence>
<gene>
    <name evidence="2" type="ORF">WQQ_14070</name>
</gene>
<keyword evidence="3" id="KW-1185">Reference proteome</keyword>
<accession>I8TBM1</accession>
<reference evidence="2 3" key="1">
    <citation type="journal article" date="2012" name="J. Bacteriol.">
        <title>Genome Sequence of n-Alkane-Degrading Hydrocarboniphaga effusa Strain AP103T (ATCC BAA-332T).</title>
        <authorList>
            <person name="Chang H.K."/>
            <person name="Zylstra G.J."/>
            <person name="Chae J.C."/>
        </authorList>
    </citation>
    <scope>NUCLEOTIDE SEQUENCE [LARGE SCALE GENOMIC DNA]</scope>
    <source>
        <strain evidence="2 3">AP103</strain>
    </source>
</reference>
<name>I8TBM1_9GAMM</name>
<organism evidence="2 3">
    <name type="scientific">Hydrocarboniphaga effusa AP103</name>
    <dbReference type="NCBI Taxonomy" id="1172194"/>
    <lineage>
        <taxon>Bacteria</taxon>
        <taxon>Pseudomonadati</taxon>
        <taxon>Pseudomonadota</taxon>
        <taxon>Gammaproteobacteria</taxon>
        <taxon>Nevskiales</taxon>
        <taxon>Nevskiaceae</taxon>
        <taxon>Hydrocarboniphaga</taxon>
    </lineage>
</organism>
<comment type="caution">
    <text evidence="2">The sequence shown here is derived from an EMBL/GenBank/DDBJ whole genome shotgun (WGS) entry which is preliminary data.</text>
</comment>
<evidence type="ECO:0000313" key="2">
    <source>
        <dbReference type="EMBL" id="EIT71270.1"/>
    </source>
</evidence>
<dbReference type="AlphaFoldDB" id="I8TBM1"/>